<dbReference type="InterPro" id="IPR026847">
    <property type="entry name" value="VPS13"/>
</dbReference>
<organism evidence="4 5">
    <name type="scientific">Trema orientale</name>
    <name type="common">Charcoal tree</name>
    <name type="synonym">Celtis orientalis</name>
    <dbReference type="NCBI Taxonomy" id="63057"/>
    <lineage>
        <taxon>Eukaryota</taxon>
        <taxon>Viridiplantae</taxon>
        <taxon>Streptophyta</taxon>
        <taxon>Embryophyta</taxon>
        <taxon>Tracheophyta</taxon>
        <taxon>Spermatophyta</taxon>
        <taxon>Magnoliopsida</taxon>
        <taxon>eudicotyledons</taxon>
        <taxon>Gunneridae</taxon>
        <taxon>Pentapetalae</taxon>
        <taxon>rosids</taxon>
        <taxon>fabids</taxon>
        <taxon>Rosales</taxon>
        <taxon>Cannabaceae</taxon>
        <taxon>Trema</taxon>
    </lineage>
</organism>
<reference evidence="5" key="1">
    <citation type="submission" date="2016-06" db="EMBL/GenBank/DDBJ databases">
        <title>Parallel loss of symbiosis genes in relatives of nitrogen-fixing non-legume Parasponia.</title>
        <authorList>
            <person name="Van Velzen R."/>
            <person name="Holmer R."/>
            <person name="Bu F."/>
            <person name="Rutten L."/>
            <person name="Van Zeijl A."/>
            <person name="Liu W."/>
            <person name="Santuari L."/>
            <person name="Cao Q."/>
            <person name="Sharma T."/>
            <person name="Shen D."/>
            <person name="Roswanjaya Y."/>
            <person name="Wardhani T."/>
            <person name="Kalhor M.S."/>
            <person name="Jansen J."/>
            <person name="Van den Hoogen J."/>
            <person name="Gungor B."/>
            <person name="Hartog M."/>
            <person name="Hontelez J."/>
            <person name="Verver J."/>
            <person name="Yang W.-C."/>
            <person name="Schijlen E."/>
            <person name="Repin R."/>
            <person name="Schilthuizen M."/>
            <person name="Schranz E."/>
            <person name="Heidstra R."/>
            <person name="Miyata K."/>
            <person name="Fedorova E."/>
            <person name="Kohlen W."/>
            <person name="Bisseling T."/>
            <person name="Smit S."/>
            <person name="Geurts R."/>
        </authorList>
    </citation>
    <scope>NUCLEOTIDE SEQUENCE [LARGE SCALE GENOMIC DNA]</scope>
    <source>
        <strain evidence="5">cv. RG33-2</strain>
    </source>
</reference>
<gene>
    <name evidence="4" type="ORF">TorRG33x02_011770</name>
</gene>
<dbReference type="InterPro" id="IPR009543">
    <property type="entry name" value="VPS13_VAB"/>
</dbReference>
<evidence type="ECO:0000259" key="3">
    <source>
        <dbReference type="Pfam" id="PF25037"/>
    </source>
</evidence>
<dbReference type="OrthoDB" id="428159at2759"/>
<feature type="compositionally biased region" description="Basic and acidic residues" evidence="1">
    <location>
        <begin position="1751"/>
        <end position="1760"/>
    </location>
</feature>
<proteinExistence type="predicted"/>
<evidence type="ECO:0000313" key="4">
    <source>
        <dbReference type="EMBL" id="POO03116.1"/>
    </source>
</evidence>
<name>A0A2P5FZA3_TREOI</name>
<feature type="domain" description="Vacuolar protein sorting-associated protein 13 VPS13 adaptor binding" evidence="2">
    <location>
        <begin position="748"/>
        <end position="917"/>
    </location>
</feature>
<sequence>MEKHNYRFVQNRIRIVQGRGTTVNGGGRYQYDLNAPGAASQLRLTSTRDLNLNVSVYNANMIIQAYASWNNLSHVQEYHATRETFSPSSGGRSIIGIHHKRNYYIIPKNILGQDIFIRATELRGLTNIIRMPSGDMKPVKVPVSKNMLDSHLKGKLCKKVGTVVIVSIADAQFPRISGLTSPQYTVAIRLTPDISVASESVVHQQSARTCGSSSDPLSTERELVNWNEVFFFKVDSPEHYTVELIVTDIGKGVPVGFFSAPLNQMAQNFEENPNNEIQGKDYRESCGRVRCCILISARSEPENNEQSAISNQRSGFIQISPSKEGPWTTVRLNYAAPAACWRLGNDVVASEVSVKDGNRYVSIRSLVSVSNATEFALELCLVSQASRENNAASDPEGLQIDFKKEICIGTLRPGDTVPLPLSALTQSGVYVLRLRPCKLSNPTEYAWNSVVDKLDQSEDPSCPYLPEGIIVSSLSESEVLLYCTEISGTSSSGSQKFWFSVSIQATEIAKDIRSDPIQDWNLVVKSPLSITNFLPLMAEFSVLEMLTNGNFVVCSRGVFGPGKTVNVHNADIRNPLFFSLLPNRGWLPVHEAVLLSHPSEDPSKTISLRSSISGRIVQIILEQNFDKEHLLHAKIVRVYAPYWFEIARCPSLTCRLIDITGKSHTRKFSVPFHSKKNNEVIVEEIVEEEMHEDHTIASALKFKLLGLAVSISQSGKDHFGPVKDLSPLGDMDGALDLFAFDEEGNCMQLFITTKSCPFSSVPTKVISIRPFTTFTNRVGRDISIKLSSQDEPKVLRASDSRVSFSYRQSGGPDKLQVQMEGTNWSFPVQIIKEDTIFFPLRRQDGSRTFLRTEIRGYEEGSRFIIVFRLGSTTGPIRVENRTRSKTISIRQSGFDEDTWVHIEPLSTSNFAWEDPYGQKFVDAKVNNGSGVGVWKLDLESVGLHAAQNEELGLQFHVVEMVDIKVVWFTDDRDSASNSSEEIRCLPLAGKWEHSYTQTKIQNNTSPTELIVELGVIGVSIIDHRPKELSYIYLERVFITYSTGYDGGTTSRFKLILGHLQLDNQLPLTLMPVLLAPEAVSGMHNPVFKMTITMRNENTDGIQVTERTWRFNIHEPIIWALVDFYNNLYLDRLPKSSSVIEVDPEIHISLIDVSEVRMKLSLETAPAQRPHGILGVWSPILSAVGNAFKIQVHLRRVMHKDRFMRRSSISSAIANRIWRDLIHNPLHLIFSVDVLGMTSSTLASLSKGFAELSTDGQFLQLRSKQVWSRRITGVGDGIIQGTEALAQGVAFGVSGVVKKPVESARQNGLLGLAHGLGQAFVGFFAQPVSGALDFFSLTVDGIGASCSRCLEALNSKTTFERVRNPRAVHSDCILREYCEREALGQMVLYLAEASRHFGCTEIFKEPSKFAWSDYYEEHFVVPHQKIVLVTNKRVMLLQCQAPDKLDKKPCKIMWDVPWDELLALELAKAGCDQPSHLIFHLKNFRRSEKFVRVIKCSIGEELGRSEPQAIRICTIVHKMWKTHQSDMKSLILKVPSSQRYVHFAWSEADRRELRSSKSIIRSRELASFSSASDERRFVKHSINFSKIWSSEQELNSRCTLSKKQDLENGGMCSIWRPVCPDGYVSVGDIARIGSHPPNVAAVYRNVDRLFALPVGYDLVWRNCLDDYVTPVSIWLPRAPEGYVSPGCIAVASFEEPEPNAVYCMAESLAEETEFEEQKVWSAPDSYPWACHIYQVKSDALHFVALRQSKEESDWKPTRVLDDPQPILQSLKAQ</sequence>
<dbReference type="EMBL" id="JXTC01000003">
    <property type="protein sequence ID" value="POO03116.1"/>
    <property type="molecule type" value="Genomic_DNA"/>
</dbReference>
<feature type="domain" description="Intermembrane lipid transfer protein VPS13-like C-terminal" evidence="3">
    <location>
        <begin position="1361"/>
        <end position="1469"/>
    </location>
</feature>
<dbReference type="Pfam" id="PF25036">
    <property type="entry name" value="VPS13_VAB"/>
    <property type="match status" value="2"/>
</dbReference>
<evidence type="ECO:0000256" key="1">
    <source>
        <dbReference type="SAM" id="MobiDB-lite"/>
    </source>
</evidence>
<dbReference type="InterPro" id="IPR056748">
    <property type="entry name" value="VPS13-like_C"/>
</dbReference>
<dbReference type="GO" id="GO:0045053">
    <property type="term" value="P:protein retention in Golgi apparatus"/>
    <property type="evidence" value="ECO:0007669"/>
    <property type="project" value="TreeGrafter"/>
</dbReference>
<feature type="region of interest" description="Disordered" evidence="1">
    <location>
        <begin position="1751"/>
        <end position="1772"/>
    </location>
</feature>
<dbReference type="Pfam" id="PF25037">
    <property type="entry name" value="VPS13_C"/>
    <property type="match status" value="1"/>
</dbReference>
<dbReference type="InterPro" id="IPR009291">
    <property type="entry name" value="Vps62"/>
</dbReference>
<dbReference type="Proteomes" id="UP000237000">
    <property type="component" value="Unassembled WGS sequence"/>
</dbReference>
<dbReference type="Pfam" id="PF06101">
    <property type="entry name" value="Vps62"/>
    <property type="match status" value="1"/>
</dbReference>
<dbReference type="InParanoid" id="A0A2P5FZA3"/>
<evidence type="ECO:0000313" key="5">
    <source>
        <dbReference type="Proteomes" id="UP000237000"/>
    </source>
</evidence>
<dbReference type="GO" id="GO:0006623">
    <property type="term" value="P:protein targeting to vacuole"/>
    <property type="evidence" value="ECO:0007669"/>
    <property type="project" value="TreeGrafter"/>
</dbReference>
<protein>
    <submittedName>
        <fullName evidence="4">Vacuolar protein sorting-associated protein</fullName>
    </submittedName>
</protein>
<dbReference type="STRING" id="63057.A0A2P5FZA3"/>
<comment type="caution">
    <text evidence="4">The sequence shown here is derived from an EMBL/GenBank/DDBJ whole genome shotgun (WGS) entry which is preliminary data.</text>
</comment>
<dbReference type="PANTHER" id="PTHR16166">
    <property type="entry name" value="VACUOLAR PROTEIN SORTING-ASSOCIATED PROTEIN VPS13"/>
    <property type="match status" value="1"/>
</dbReference>
<evidence type="ECO:0000259" key="2">
    <source>
        <dbReference type="Pfam" id="PF25036"/>
    </source>
</evidence>
<accession>A0A2P5FZA3</accession>
<feature type="domain" description="Vacuolar protein sorting-associated protein 13 VPS13 adaptor binding" evidence="2">
    <location>
        <begin position="355"/>
        <end position="643"/>
    </location>
</feature>
<keyword evidence="5" id="KW-1185">Reference proteome</keyword>
<dbReference type="PANTHER" id="PTHR16166:SF137">
    <property type="entry name" value="PLECKSTRIN HOMOLOGY (PH) DOMAIN-CONTAINING PROTEIN"/>
    <property type="match status" value="1"/>
</dbReference>